<evidence type="ECO:0000313" key="3">
    <source>
        <dbReference type="Proteomes" id="UP000198863"/>
    </source>
</evidence>
<proteinExistence type="predicted"/>
<dbReference type="EMBL" id="FNCF01000003">
    <property type="protein sequence ID" value="SDG24862.1"/>
    <property type="molecule type" value="Genomic_DNA"/>
</dbReference>
<dbReference type="AlphaFoldDB" id="A0A1G7SPP7"/>
<gene>
    <name evidence="2" type="ORF">SAMN05660324_2108</name>
</gene>
<evidence type="ECO:0000313" key="2">
    <source>
        <dbReference type="EMBL" id="SDG24862.1"/>
    </source>
</evidence>
<sequence length="154" mass="16640">MPEPRRTTLVDEPRPVLGLPGGAFVVLVAVEVADDVVLTLSATGPAADDARARSLEEHDAWARRVRAALDAGRRDTMEPPPRRPADDLSDLGVELTDDVGTTYGWVRGVAGHEDDAWRYVLELRPAPPAAARALRIRVGDGEPVVLDLPPRDGR</sequence>
<feature type="compositionally biased region" description="Basic and acidic residues" evidence="1">
    <location>
        <begin position="71"/>
        <end position="86"/>
    </location>
</feature>
<dbReference type="Proteomes" id="UP000198863">
    <property type="component" value="Unassembled WGS sequence"/>
</dbReference>
<protein>
    <submittedName>
        <fullName evidence="2">Uncharacterized protein</fullName>
    </submittedName>
</protein>
<accession>A0A1G7SPP7</accession>
<reference evidence="3" key="1">
    <citation type="submission" date="2016-10" db="EMBL/GenBank/DDBJ databases">
        <authorList>
            <person name="Varghese N."/>
            <person name="Submissions S."/>
        </authorList>
    </citation>
    <scope>NUCLEOTIDE SEQUENCE [LARGE SCALE GENOMIC DNA]</scope>
    <source>
        <strain evidence="3">DSM 44526</strain>
    </source>
</reference>
<dbReference type="RefSeq" id="WP_131801453.1">
    <property type="nucleotide sequence ID" value="NZ_FNCF01000003.1"/>
</dbReference>
<dbReference type="OrthoDB" id="4946298at2"/>
<name>A0A1G7SPP7_9ACTN</name>
<feature type="region of interest" description="Disordered" evidence="1">
    <location>
        <begin position="71"/>
        <end position="92"/>
    </location>
</feature>
<evidence type="ECO:0000256" key="1">
    <source>
        <dbReference type="SAM" id="MobiDB-lite"/>
    </source>
</evidence>
<keyword evidence="3" id="KW-1185">Reference proteome</keyword>
<organism evidence="2 3">
    <name type="scientific">Klenkia brasiliensis</name>
    <dbReference type="NCBI Taxonomy" id="333142"/>
    <lineage>
        <taxon>Bacteria</taxon>
        <taxon>Bacillati</taxon>
        <taxon>Actinomycetota</taxon>
        <taxon>Actinomycetes</taxon>
        <taxon>Geodermatophilales</taxon>
        <taxon>Geodermatophilaceae</taxon>
        <taxon>Klenkia</taxon>
    </lineage>
</organism>